<dbReference type="SUPFAM" id="SSF81330">
    <property type="entry name" value="Gated mechanosensitive channel"/>
    <property type="match status" value="1"/>
</dbReference>
<keyword evidence="7" id="KW-1185">Reference proteome</keyword>
<dbReference type="PANTHER" id="PTHR30266">
    <property type="entry name" value="MECHANOSENSITIVE CHANNEL MSCL"/>
    <property type="match status" value="1"/>
</dbReference>
<dbReference type="Gene3D" id="1.10.1200.120">
    <property type="entry name" value="Large-conductance mechanosensitive channel, MscL, domain 1"/>
    <property type="match status" value="1"/>
</dbReference>
<dbReference type="InterPro" id="IPR036019">
    <property type="entry name" value="MscL_channel"/>
</dbReference>
<name>A0A4V1Z0S4_9ACTN</name>
<dbReference type="RefSeq" id="WP_129989809.1">
    <property type="nucleotide sequence ID" value="NZ_SDPU01000046.1"/>
</dbReference>
<accession>A0A4V1Z0S4</accession>
<protein>
    <submittedName>
        <fullName evidence="6">MscL family protein</fullName>
    </submittedName>
</protein>
<reference evidence="6 7" key="1">
    <citation type="submission" date="2019-01" db="EMBL/GenBank/DDBJ databases">
        <title>Nocardioides guangzhouensis sp. nov., an actinobacterium isolated from soil.</title>
        <authorList>
            <person name="Fu Y."/>
            <person name="Cai Y."/>
            <person name="Lin Z."/>
            <person name="Chen P."/>
        </authorList>
    </citation>
    <scope>NUCLEOTIDE SEQUENCE [LARGE SCALE GENOMIC DNA]</scope>
    <source>
        <strain evidence="6 7">NBRC 105384</strain>
    </source>
</reference>
<feature type="transmembrane region" description="Helical" evidence="5">
    <location>
        <begin position="58"/>
        <end position="79"/>
    </location>
</feature>
<evidence type="ECO:0000256" key="3">
    <source>
        <dbReference type="ARBA" id="ARBA00022989"/>
    </source>
</evidence>
<organism evidence="6 7">
    <name type="scientific">Nocardioides iriomotensis</name>
    <dbReference type="NCBI Taxonomy" id="715784"/>
    <lineage>
        <taxon>Bacteria</taxon>
        <taxon>Bacillati</taxon>
        <taxon>Actinomycetota</taxon>
        <taxon>Actinomycetes</taxon>
        <taxon>Propionibacteriales</taxon>
        <taxon>Nocardioidaceae</taxon>
        <taxon>Nocardioides</taxon>
    </lineage>
</organism>
<dbReference type="PANTHER" id="PTHR30266:SF2">
    <property type="entry name" value="LARGE-CONDUCTANCE MECHANOSENSITIVE CHANNEL"/>
    <property type="match status" value="1"/>
</dbReference>
<dbReference type="GO" id="GO:0016020">
    <property type="term" value="C:membrane"/>
    <property type="evidence" value="ECO:0007669"/>
    <property type="project" value="UniProtKB-SubCell"/>
</dbReference>
<dbReference type="Pfam" id="PF01741">
    <property type="entry name" value="MscL"/>
    <property type="match status" value="1"/>
</dbReference>
<comment type="subcellular location">
    <subcellularLocation>
        <location evidence="1">Membrane</location>
        <topology evidence="1">Multi-pass membrane protein</topology>
    </subcellularLocation>
</comment>
<feature type="transmembrane region" description="Helical" evidence="5">
    <location>
        <begin position="12"/>
        <end position="38"/>
    </location>
</feature>
<evidence type="ECO:0000256" key="1">
    <source>
        <dbReference type="ARBA" id="ARBA00004141"/>
    </source>
</evidence>
<dbReference type="EMBL" id="SDPU01000046">
    <property type="protein sequence ID" value="RYU08416.1"/>
    <property type="molecule type" value="Genomic_DNA"/>
</dbReference>
<evidence type="ECO:0000256" key="4">
    <source>
        <dbReference type="ARBA" id="ARBA00023136"/>
    </source>
</evidence>
<evidence type="ECO:0000313" key="7">
    <source>
        <dbReference type="Proteomes" id="UP000291189"/>
    </source>
</evidence>
<comment type="caution">
    <text evidence="6">The sequence shown here is derived from an EMBL/GenBank/DDBJ whole genome shotgun (WGS) entry which is preliminary data.</text>
</comment>
<dbReference type="OrthoDB" id="9810350at2"/>
<keyword evidence="3 5" id="KW-1133">Transmembrane helix</keyword>
<dbReference type="GO" id="GO:0008381">
    <property type="term" value="F:mechanosensitive monoatomic ion channel activity"/>
    <property type="evidence" value="ECO:0007669"/>
    <property type="project" value="TreeGrafter"/>
</dbReference>
<evidence type="ECO:0000256" key="2">
    <source>
        <dbReference type="ARBA" id="ARBA00022692"/>
    </source>
</evidence>
<dbReference type="AlphaFoldDB" id="A0A4V1Z0S4"/>
<dbReference type="InterPro" id="IPR037673">
    <property type="entry name" value="MSC/AndL"/>
</dbReference>
<evidence type="ECO:0000313" key="6">
    <source>
        <dbReference type="EMBL" id="RYU08416.1"/>
    </source>
</evidence>
<dbReference type="Proteomes" id="UP000291189">
    <property type="component" value="Unassembled WGS sequence"/>
</dbReference>
<keyword evidence="2 5" id="KW-0812">Transmembrane</keyword>
<proteinExistence type="predicted"/>
<keyword evidence="4 5" id="KW-0472">Membrane</keyword>
<gene>
    <name evidence="6" type="ORF">ETU37_22910</name>
</gene>
<evidence type="ECO:0000256" key="5">
    <source>
        <dbReference type="SAM" id="Phobius"/>
    </source>
</evidence>
<sequence length="131" mass="13900">MSGFKSFLLRGNLIELAVAFIMGAAFASVVTAFTAVITANVPGLEGTFQGAKEGDVGFFFNALIAFVLLAAVVYFFIVVPYTKAKERYFPSEAPGEPADVALLTEIRDLLAQGQGRYADTSSTSTDGSRSL</sequence>